<evidence type="ECO:0000313" key="2">
    <source>
        <dbReference type="Proteomes" id="UP000177803"/>
    </source>
</evidence>
<organism evidence="1 2">
    <name type="scientific">Candidatus Magasanikbacteria bacterium RIFOXYA2_FULL_44_8</name>
    <dbReference type="NCBI Taxonomy" id="1798696"/>
    <lineage>
        <taxon>Bacteria</taxon>
        <taxon>Candidatus Magasanikiibacteriota</taxon>
    </lineage>
</organism>
<protein>
    <submittedName>
        <fullName evidence="1">Uncharacterized protein</fullName>
    </submittedName>
</protein>
<evidence type="ECO:0000313" key="1">
    <source>
        <dbReference type="EMBL" id="OGH84633.1"/>
    </source>
</evidence>
<gene>
    <name evidence="1" type="ORF">A2261_01995</name>
</gene>
<name>A0A1F6NLK8_9BACT</name>
<sequence length="144" mass="16672">MEPYFRHFHIGSHVIFHKDIELEPGREEIDPVHKIAMGTVGTINKVKIRNGRLFMSVHITDESYTRGWNTALIYQAPNTIGCAHQCFTCKRRCHFAGVELHSRYAELGNRAPCSQKHTRGELIDPFDYWTKEEYERVVASLPTN</sequence>
<proteinExistence type="predicted"/>
<accession>A0A1F6NLK8</accession>
<dbReference type="Proteomes" id="UP000177803">
    <property type="component" value="Unassembled WGS sequence"/>
</dbReference>
<dbReference type="EMBL" id="MFQR01000011">
    <property type="protein sequence ID" value="OGH84633.1"/>
    <property type="molecule type" value="Genomic_DNA"/>
</dbReference>
<dbReference type="AlphaFoldDB" id="A0A1F6NLK8"/>
<comment type="caution">
    <text evidence="1">The sequence shown here is derived from an EMBL/GenBank/DDBJ whole genome shotgun (WGS) entry which is preliminary data.</text>
</comment>
<reference evidence="1 2" key="1">
    <citation type="journal article" date="2016" name="Nat. Commun.">
        <title>Thousands of microbial genomes shed light on interconnected biogeochemical processes in an aquifer system.</title>
        <authorList>
            <person name="Anantharaman K."/>
            <person name="Brown C.T."/>
            <person name="Hug L.A."/>
            <person name="Sharon I."/>
            <person name="Castelle C.J."/>
            <person name="Probst A.J."/>
            <person name="Thomas B.C."/>
            <person name="Singh A."/>
            <person name="Wilkins M.J."/>
            <person name="Karaoz U."/>
            <person name="Brodie E.L."/>
            <person name="Williams K.H."/>
            <person name="Hubbard S.S."/>
            <person name="Banfield J.F."/>
        </authorList>
    </citation>
    <scope>NUCLEOTIDE SEQUENCE [LARGE SCALE GENOMIC DNA]</scope>
</reference>